<dbReference type="InterPro" id="IPR003141">
    <property type="entry name" value="Pol/His_phosphatase_N"/>
</dbReference>
<dbReference type="CDD" id="cd07438">
    <property type="entry name" value="PHP_HisPPase_AMP"/>
    <property type="match status" value="1"/>
</dbReference>
<evidence type="ECO:0000259" key="2">
    <source>
        <dbReference type="SMART" id="SM00481"/>
    </source>
</evidence>
<proteinExistence type="predicted"/>
<evidence type="ECO:0000313" key="4">
    <source>
        <dbReference type="Proteomes" id="UP000734854"/>
    </source>
</evidence>
<feature type="domain" description="Polymerase/histidinol phosphatase N-terminal" evidence="2">
    <location>
        <begin position="74"/>
        <end position="139"/>
    </location>
</feature>
<dbReference type="GO" id="GO:0004534">
    <property type="term" value="F:5'-3' RNA exonuclease activity"/>
    <property type="evidence" value="ECO:0007669"/>
    <property type="project" value="TreeGrafter"/>
</dbReference>
<accession>A0A8J5H2S5</accession>
<feature type="compositionally biased region" description="Basic residues" evidence="1">
    <location>
        <begin position="20"/>
        <end position="35"/>
    </location>
</feature>
<dbReference type="OrthoDB" id="16564at2759"/>
<dbReference type="PANTHER" id="PTHR42924:SF3">
    <property type="entry name" value="POLYMERASE_HISTIDINOL PHOSPHATASE N-TERMINAL DOMAIN-CONTAINING PROTEIN"/>
    <property type="match status" value="1"/>
</dbReference>
<evidence type="ECO:0000256" key="1">
    <source>
        <dbReference type="SAM" id="MobiDB-lite"/>
    </source>
</evidence>
<dbReference type="SMART" id="SM00481">
    <property type="entry name" value="POLIIIAc"/>
    <property type="match status" value="1"/>
</dbReference>
<dbReference type="EMBL" id="JACMSC010000007">
    <property type="protein sequence ID" value="KAG6514394.1"/>
    <property type="molecule type" value="Genomic_DNA"/>
</dbReference>
<feature type="region of interest" description="Disordered" evidence="1">
    <location>
        <begin position="1"/>
        <end position="38"/>
    </location>
</feature>
<name>A0A8J5H2S5_ZINOF</name>
<keyword evidence="4" id="KW-1185">Reference proteome</keyword>
<dbReference type="Pfam" id="PF02811">
    <property type="entry name" value="PHP"/>
    <property type="match status" value="1"/>
</dbReference>
<protein>
    <recommendedName>
        <fullName evidence="2">Polymerase/histidinol phosphatase N-terminal domain-containing protein</fullName>
    </recommendedName>
</protein>
<reference evidence="3 4" key="1">
    <citation type="submission" date="2020-08" db="EMBL/GenBank/DDBJ databases">
        <title>Plant Genome Project.</title>
        <authorList>
            <person name="Zhang R.-G."/>
        </authorList>
    </citation>
    <scope>NUCLEOTIDE SEQUENCE [LARGE SCALE GENOMIC DNA]</scope>
    <source>
        <tissue evidence="3">Rhizome</tissue>
    </source>
</reference>
<sequence>MVLTSAVNADGGGADEESKPRRRRRKRRGRGQRKKNTPEEILASLYVRRWAFPDAPLNDADGDDPVRPAGKMVFEFHSHSTCSDGFLSPTALVERAHARGVNVLALTDHDTMAGVAEAVEAANKFGIRIIPGVEISAVYSPREESETEEPVHILAYYGSCGPSRFEALEKVLSSIRDGRYLRAEEMVFKLSKLNLPLKLDVVAKIAGNGVAPGRVHVACAMVESGYVQNLKQAFSRYLHDGGPAYAKGTEPFAEDVVRLICHTGGVSALAHPWALKNPVGVIRSLKDSGLHAIEVYRSDGKLSGFSDLADRYELVKIGGSDYHGRSGQDEPDLGSVAIPVLDVYEFLIKAQPAWRVAMQDMSAMADEPSDINLQKIRASFLGNQEPEDPELDAIRVKLSGTELCNRKKCS</sequence>
<evidence type="ECO:0000313" key="3">
    <source>
        <dbReference type="EMBL" id="KAG6514394.1"/>
    </source>
</evidence>
<gene>
    <name evidence="3" type="ORF">ZIOFF_024747</name>
</gene>
<dbReference type="Proteomes" id="UP000734854">
    <property type="component" value="Unassembled WGS sequence"/>
</dbReference>
<dbReference type="InterPro" id="IPR004013">
    <property type="entry name" value="PHP_dom"/>
</dbReference>
<comment type="caution">
    <text evidence="3">The sequence shown here is derived from an EMBL/GenBank/DDBJ whole genome shotgun (WGS) entry which is preliminary data.</text>
</comment>
<dbReference type="InterPro" id="IPR052018">
    <property type="entry name" value="PHP_domain"/>
</dbReference>
<dbReference type="AlphaFoldDB" id="A0A8J5H2S5"/>
<dbReference type="GO" id="GO:0035312">
    <property type="term" value="F:5'-3' DNA exonuclease activity"/>
    <property type="evidence" value="ECO:0007669"/>
    <property type="project" value="TreeGrafter"/>
</dbReference>
<organism evidence="3 4">
    <name type="scientific">Zingiber officinale</name>
    <name type="common">Ginger</name>
    <name type="synonym">Amomum zingiber</name>
    <dbReference type="NCBI Taxonomy" id="94328"/>
    <lineage>
        <taxon>Eukaryota</taxon>
        <taxon>Viridiplantae</taxon>
        <taxon>Streptophyta</taxon>
        <taxon>Embryophyta</taxon>
        <taxon>Tracheophyta</taxon>
        <taxon>Spermatophyta</taxon>
        <taxon>Magnoliopsida</taxon>
        <taxon>Liliopsida</taxon>
        <taxon>Zingiberales</taxon>
        <taxon>Zingiberaceae</taxon>
        <taxon>Zingiber</taxon>
    </lineage>
</organism>
<dbReference type="PANTHER" id="PTHR42924">
    <property type="entry name" value="EXONUCLEASE"/>
    <property type="match status" value="1"/>
</dbReference>